<evidence type="ECO:0000256" key="1">
    <source>
        <dbReference type="SAM" id="MobiDB-lite"/>
    </source>
</evidence>
<evidence type="ECO:0000313" key="3">
    <source>
        <dbReference type="EMBL" id="GAV47276.1"/>
    </source>
</evidence>
<dbReference type="PANTHER" id="PTHR12894">
    <property type="entry name" value="CNH DOMAIN CONTAINING"/>
    <property type="match status" value="1"/>
</dbReference>
<dbReference type="eggNOG" id="KOG2063">
    <property type="taxonomic scope" value="Eukaryota"/>
</dbReference>
<gene>
    <name evidence="3" type="ORF">ZYGR_0H01170</name>
</gene>
<reference evidence="3 4" key="1">
    <citation type="submission" date="2016-08" db="EMBL/GenBank/DDBJ databases">
        <title>Draft genome sequence of allopolyploid Zygosaccharomyces rouxii.</title>
        <authorList>
            <person name="Watanabe J."/>
            <person name="Uehara K."/>
            <person name="Mogi Y."/>
            <person name="Tsukioka Y."/>
        </authorList>
    </citation>
    <scope>NUCLEOTIDE SEQUENCE [LARGE SCALE GENOMIC DNA]</scope>
    <source>
        <strain evidence="3 4">NBRC 110957</strain>
    </source>
</reference>
<sequence length="926" mass="106632">MGQDEGEQSNKEARCENPDEDPQNETKTTTDESEGSQEQTEDGIGLQVEEGPFEKHTLIQNLLPDLEYSCFEAYDENIYLGTKNGDLLHYFEIERQNYMLVSRTKFNDESNKPIRKIILLPQIERALVLCDGILVVFLLPEFAPAPNTTKLKGVLDITLRNYSSQFKFYRFYAIKEESVKMLKISSQSISTAQNFDFKLISKASAIDYTLMTSKLNSYEIINLKDSTAIPLFPVSETDAPLKPIITKFGDNEFLVTTGGGSEDDNSIAFVVTSTGEISHGTIVLSRYPKDIVVEYPYVVVNLNSKQIEVFKLSPNAEPQVVQRMSLNNSDMGLCRSSKVFNNFEQTQTKGKVVEKLRLVPLYEGNHHFRIESEVAYINEIFEEETSLVVYGKFGIELLVKRSPILDFEQHGESEIDKLEDYLDETKSLTFSKLQLIERNYVITMLLLLIILHGKSVSEETAEGWCSRADRVDIKLLFYLLDLTIYGELWVCNGLTKLINQLKALNLINKCDDVVKLLKLIKNRVQNSKLRKSIKDYSNVIKMADVNILQRQLMEGGDNIDVDSFEENSLEDITTIVEEKSEDHLELLLSIYQRRSMFQELINLLKKKKDIKRIFQFLKKNATELPPRYKADNLADDLIFIINETPQPEKYLIREFLKILSSAEVDPGELLGKTGSNTKVKVFIIEEIGPRSSDDKEFLINFYMAKLQEALQEGNIWDVFAGFAAEYTRDMNYTKCSIAEFLLIKLRHNEHCQSFTECYQNVKNLCMQDEGDRLLRSVITQVKSFDVNHMLTILFIPEDEIKEEFLTRQDMFKAFLSFNDFLGIEKFINEDTILEVLRHYNTLPRGPDSLKLMVQLLKRNMYCVHDDGTLVALLREIPQEYSFKPLFEVIYSALRRIDNLKKELELQKALLKDENAINKTILTDISK</sequence>
<feature type="region of interest" description="Disordered" evidence="1">
    <location>
        <begin position="1"/>
        <end position="43"/>
    </location>
</feature>
<protein>
    <recommendedName>
        <fullName evidence="2">CNH domain-containing protein</fullName>
    </recommendedName>
</protein>
<dbReference type="Proteomes" id="UP000187013">
    <property type="component" value="Unassembled WGS sequence"/>
</dbReference>
<comment type="caution">
    <text evidence="3">The sequence shown here is derived from an EMBL/GenBank/DDBJ whole genome shotgun (WGS) entry which is preliminary data.</text>
</comment>
<feature type="domain" description="CNH" evidence="2">
    <location>
        <begin position="65"/>
        <end position="339"/>
    </location>
</feature>
<evidence type="ECO:0000313" key="4">
    <source>
        <dbReference type="Proteomes" id="UP000187013"/>
    </source>
</evidence>
<dbReference type="EMBL" id="BDGX01000008">
    <property type="protein sequence ID" value="GAV47276.1"/>
    <property type="molecule type" value="Genomic_DNA"/>
</dbReference>
<dbReference type="PANTHER" id="PTHR12894:SF28">
    <property type="entry name" value="VACUOLAR PROTEIN SORTING-ASSOCIATED PROTEIN 3"/>
    <property type="match status" value="1"/>
</dbReference>
<organism evidence="3 4">
    <name type="scientific">Zygosaccharomyces rouxii</name>
    <dbReference type="NCBI Taxonomy" id="4956"/>
    <lineage>
        <taxon>Eukaryota</taxon>
        <taxon>Fungi</taxon>
        <taxon>Dikarya</taxon>
        <taxon>Ascomycota</taxon>
        <taxon>Saccharomycotina</taxon>
        <taxon>Saccharomycetes</taxon>
        <taxon>Saccharomycetales</taxon>
        <taxon>Saccharomycetaceae</taxon>
        <taxon>Zygosaccharomyces</taxon>
    </lineage>
</organism>
<name>A0A1Q2ZUR8_ZYGRO</name>
<evidence type="ECO:0000259" key="2">
    <source>
        <dbReference type="PROSITE" id="PS50219"/>
    </source>
</evidence>
<dbReference type="InterPro" id="IPR032914">
    <property type="entry name" value="Vam6/VPS39/TRAP1"/>
</dbReference>
<proteinExistence type="predicted"/>
<accession>A0A1Q2ZUR8</accession>
<dbReference type="OrthoDB" id="5325112at2759"/>
<feature type="compositionally biased region" description="Acidic residues" evidence="1">
    <location>
        <begin position="31"/>
        <end position="41"/>
    </location>
</feature>
<feature type="compositionally biased region" description="Basic and acidic residues" evidence="1">
    <location>
        <begin position="8"/>
        <end position="17"/>
    </location>
</feature>
<dbReference type="PROSITE" id="PS50219">
    <property type="entry name" value="CNH"/>
    <property type="match status" value="1"/>
</dbReference>
<dbReference type="GO" id="GO:0000329">
    <property type="term" value="C:fungal-type vacuole membrane"/>
    <property type="evidence" value="ECO:0007669"/>
    <property type="project" value="TreeGrafter"/>
</dbReference>
<dbReference type="GO" id="GO:0034058">
    <property type="term" value="P:endosomal vesicle fusion"/>
    <property type="evidence" value="ECO:0007669"/>
    <property type="project" value="TreeGrafter"/>
</dbReference>
<dbReference type="InterPro" id="IPR001180">
    <property type="entry name" value="CNH_dom"/>
</dbReference>
<dbReference type="GO" id="GO:0006914">
    <property type="term" value="P:autophagy"/>
    <property type="evidence" value="ECO:0007669"/>
    <property type="project" value="TreeGrafter"/>
</dbReference>
<dbReference type="AlphaFoldDB" id="A0A1Q2ZUR8"/>